<dbReference type="Proteomes" id="UP001295684">
    <property type="component" value="Unassembled WGS sequence"/>
</dbReference>
<organism evidence="1 2">
    <name type="scientific">Euplotes crassus</name>
    <dbReference type="NCBI Taxonomy" id="5936"/>
    <lineage>
        <taxon>Eukaryota</taxon>
        <taxon>Sar</taxon>
        <taxon>Alveolata</taxon>
        <taxon>Ciliophora</taxon>
        <taxon>Intramacronucleata</taxon>
        <taxon>Spirotrichea</taxon>
        <taxon>Hypotrichia</taxon>
        <taxon>Euplotida</taxon>
        <taxon>Euplotidae</taxon>
        <taxon>Moneuplotes</taxon>
    </lineage>
</organism>
<reference evidence="1" key="1">
    <citation type="submission" date="2023-07" db="EMBL/GenBank/DDBJ databases">
        <authorList>
            <consortium name="AG Swart"/>
            <person name="Singh M."/>
            <person name="Singh A."/>
            <person name="Seah K."/>
            <person name="Emmerich C."/>
        </authorList>
    </citation>
    <scope>NUCLEOTIDE SEQUENCE</scope>
    <source>
        <strain evidence="1">DP1</strain>
    </source>
</reference>
<keyword evidence="2" id="KW-1185">Reference proteome</keyword>
<evidence type="ECO:0000313" key="2">
    <source>
        <dbReference type="Proteomes" id="UP001295684"/>
    </source>
</evidence>
<gene>
    <name evidence="1" type="ORF">ECRASSUSDP1_LOCUS29061</name>
</gene>
<name>A0AAD2DCA0_EUPCR</name>
<evidence type="ECO:0000313" key="1">
    <source>
        <dbReference type="EMBL" id="CAI2387428.1"/>
    </source>
</evidence>
<dbReference type="EMBL" id="CAMPGE010029938">
    <property type="protein sequence ID" value="CAI2387428.1"/>
    <property type="molecule type" value="Genomic_DNA"/>
</dbReference>
<dbReference type="SUPFAM" id="SSF52047">
    <property type="entry name" value="RNI-like"/>
    <property type="match status" value="1"/>
</dbReference>
<dbReference type="AlphaFoldDB" id="A0AAD2DCA0"/>
<accession>A0AAD2DCA0</accession>
<proteinExistence type="predicted"/>
<sequence length="281" mass="33325">MFSLNLHCSILLITQYLKFTSISEFKSKAAELELIKESHPTFISLRCQQIWKKIYGSYKAFNLNTKLELKMIYQNDRNFLAQLVTHKIKLPNIKRIKIDQNKKEDYSVKSFFKYCFPDQVELFCYNWDHSNCNQTKLSFYFDEFKQVLPRVTREVFINNLYIEKKDFESIISITKARRLVFHYCKFDTSTKPTFYCSSPNIQYLSFQLCGQIDLSDWKTYPSKLRNIFKGLSESGLKSCIQTLNVHRCRLSQSKVRALIQETYGLSIDTVNTEDWIEPLED</sequence>
<protein>
    <submittedName>
        <fullName evidence="1">Uncharacterized protein</fullName>
    </submittedName>
</protein>
<comment type="caution">
    <text evidence="1">The sequence shown here is derived from an EMBL/GenBank/DDBJ whole genome shotgun (WGS) entry which is preliminary data.</text>
</comment>